<keyword evidence="7" id="KW-1185">Reference proteome</keyword>
<name>A0A1I3UFY5_9SPHI</name>
<protein>
    <submittedName>
        <fullName evidence="6">RNA polymerase sigma-70 factor, ECF subfamily</fullName>
    </submittedName>
</protein>
<dbReference type="Gene3D" id="1.10.1740.10">
    <property type="match status" value="1"/>
</dbReference>
<dbReference type="GO" id="GO:0006352">
    <property type="term" value="P:DNA-templated transcription initiation"/>
    <property type="evidence" value="ECO:0007669"/>
    <property type="project" value="InterPro"/>
</dbReference>
<comment type="similarity">
    <text evidence="1">Belongs to the sigma-70 factor family. ECF subfamily.</text>
</comment>
<dbReference type="AlphaFoldDB" id="A0A1I3UFY5"/>
<keyword evidence="3" id="KW-0731">Sigma factor</keyword>
<dbReference type="InterPro" id="IPR014284">
    <property type="entry name" value="RNA_pol_sigma-70_dom"/>
</dbReference>
<feature type="domain" description="RNA polymerase sigma factor 70 region 4 type 2" evidence="5">
    <location>
        <begin position="73"/>
        <end position="122"/>
    </location>
</feature>
<gene>
    <name evidence="6" type="ORF">SAMN05444682_114137</name>
</gene>
<dbReference type="Pfam" id="PF08281">
    <property type="entry name" value="Sigma70_r4_2"/>
    <property type="match status" value="1"/>
</dbReference>
<evidence type="ECO:0000259" key="5">
    <source>
        <dbReference type="Pfam" id="PF08281"/>
    </source>
</evidence>
<sequence length="147" mass="17166">MSDVFLKLWLNREKIEIRSSLKAYLFIAIKNQALNLIKKNHFPFENLDHSEVHDLQTENSAEQPVTYAETEKELLAIIDQLPPQRRTIFKLNRIEGLMYKEIAEVLSISVNTVQKQMVEAIKYVSKYKSQFYQLCINGLTLTTFLLS</sequence>
<evidence type="ECO:0000256" key="3">
    <source>
        <dbReference type="ARBA" id="ARBA00023082"/>
    </source>
</evidence>
<dbReference type="CDD" id="cd06171">
    <property type="entry name" value="Sigma70_r4"/>
    <property type="match status" value="1"/>
</dbReference>
<dbReference type="OrthoDB" id="659361at2"/>
<dbReference type="GO" id="GO:0003677">
    <property type="term" value="F:DNA binding"/>
    <property type="evidence" value="ECO:0007669"/>
    <property type="project" value="InterPro"/>
</dbReference>
<evidence type="ECO:0000313" key="7">
    <source>
        <dbReference type="Proteomes" id="UP000198670"/>
    </source>
</evidence>
<evidence type="ECO:0000256" key="2">
    <source>
        <dbReference type="ARBA" id="ARBA00023015"/>
    </source>
</evidence>
<dbReference type="InterPro" id="IPR039425">
    <property type="entry name" value="RNA_pol_sigma-70-like"/>
</dbReference>
<dbReference type="SUPFAM" id="SSF88659">
    <property type="entry name" value="Sigma3 and sigma4 domains of RNA polymerase sigma factors"/>
    <property type="match status" value="1"/>
</dbReference>
<evidence type="ECO:0000256" key="4">
    <source>
        <dbReference type="ARBA" id="ARBA00023163"/>
    </source>
</evidence>
<keyword evidence="2" id="KW-0805">Transcription regulation</keyword>
<reference evidence="6 7" key="1">
    <citation type="submission" date="2016-10" db="EMBL/GenBank/DDBJ databases">
        <authorList>
            <person name="de Groot N.N."/>
        </authorList>
    </citation>
    <scope>NUCLEOTIDE SEQUENCE [LARGE SCALE GENOMIC DNA]</scope>
    <source>
        <strain evidence="6 7">RK1</strain>
    </source>
</reference>
<dbReference type="EMBL" id="FOQO01000014">
    <property type="protein sequence ID" value="SFJ81842.1"/>
    <property type="molecule type" value="Genomic_DNA"/>
</dbReference>
<evidence type="ECO:0000313" key="6">
    <source>
        <dbReference type="EMBL" id="SFJ81842.1"/>
    </source>
</evidence>
<dbReference type="InterPro" id="IPR013324">
    <property type="entry name" value="RNA_pol_sigma_r3/r4-like"/>
</dbReference>
<organism evidence="6 7">
    <name type="scientific">Parapedobacter indicus</name>
    <dbReference type="NCBI Taxonomy" id="1477437"/>
    <lineage>
        <taxon>Bacteria</taxon>
        <taxon>Pseudomonadati</taxon>
        <taxon>Bacteroidota</taxon>
        <taxon>Sphingobacteriia</taxon>
        <taxon>Sphingobacteriales</taxon>
        <taxon>Sphingobacteriaceae</taxon>
        <taxon>Parapedobacter</taxon>
    </lineage>
</organism>
<dbReference type="Gene3D" id="1.10.10.10">
    <property type="entry name" value="Winged helix-like DNA-binding domain superfamily/Winged helix DNA-binding domain"/>
    <property type="match status" value="1"/>
</dbReference>
<dbReference type="STRING" id="1477437.SAMN05444682_114137"/>
<accession>A0A1I3UFY5</accession>
<dbReference type="InterPro" id="IPR013325">
    <property type="entry name" value="RNA_pol_sigma_r2"/>
</dbReference>
<dbReference type="Proteomes" id="UP000198670">
    <property type="component" value="Unassembled WGS sequence"/>
</dbReference>
<dbReference type="PANTHER" id="PTHR43133:SF46">
    <property type="entry name" value="RNA POLYMERASE SIGMA-70 FACTOR ECF SUBFAMILY"/>
    <property type="match status" value="1"/>
</dbReference>
<dbReference type="InterPro" id="IPR013249">
    <property type="entry name" value="RNA_pol_sigma70_r4_t2"/>
</dbReference>
<dbReference type="PANTHER" id="PTHR43133">
    <property type="entry name" value="RNA POLYMERASE ECF-TYPE SIGMA FACTO"/>
    <property type="match status" value="1"/>
</dbReference>
<dbReference type="SUPFAM" id="SSF88946">
    <property type="entry name" value="Sigma2 domain of RNA polymerase sigma factors"/>
    <property type="match status" value="1"/>
</dbReference>
<dbReference type="GO" id="GO:0016987">
    <property type="term" value="F:sigma factor activity"/>
    <property type="evidence" value="ECO:0007669"/>
    <property type="project" value="UniProtKB-KW"/>
</dbReference>
<proteinExistence type="inferred from homology"/>
<evidence type="ECO:0000256" key="1">
    <source>
        <dbReference type="ARBA" id="ARBA00010641"/>
    </source>
</evidence>
<dbReference type="NCBIfam" id="TIGR02937">
    <property type="entry name" value="sigma70-ECF"/>
    <property type="match status" value="1"/>
</dbReference>
<dbReference type="InterPro" id="IPR036388">
    <property type="entry name" value="WH-like_DNA-bd_sf"/>
</dbReference>
<keyword evidence="4" id="KW-0804">Transcription</keyword>